<feature type="coiled-coil region" evidence="1">
    <location>
        <begin position="24"/>
        <end position="62"/>
    </location>
</feature>
<sequence length="608" mass="68742">MIAPPPTAITESKKRSSRSKARMLREIRSYIAEFEDDSEEVKEEAEKLIDALEKRKKVCKKETAATPRTMVGRVMKRNPTPKNTKAQVQEEPVDEDEFQTPRKVCPAAGSGEGMIEYALTQSRALSALKAAEVRKICDQEGVVYVVKDQAVADIVRCLRDLAVKIISLSVKDEAVRSLVIERFRLVRLKGRAVGSIIHNYREVLTQRRDQCTCSPFHLERHQGHVRVRLDDVPGVHRFVQNSRNVTAGRTLTGYQLMEWVVKSIPKAWRKQVLSITQEEISCCFAPAEPRVSALTELEVVWEIQHLEGLVLVPLDRNPGATLVICPVLYFHAFRMAFCWNPGFLRMKEREDQILSVARDAYKNAGLQVTGTWRTCGKLGRAYVIPKDKDHARWRSISPSWSEPSRTTDARLVKALRYMLLCLPACSHFGLRATDFMKQAMTKAVTKLEKAGDTVIGRSFDIKDMFAKLPHDDIITSVVWLVHKMMGRGLVAVKVFGIPMGKHLSPSIANLLCAKAEFDFLSLLGNDRRMISGVRMVDDVSVLVVFDSLDRCSYKRVADIVESFERCYPSSLKLVRKDGGFNAWDFLGSRVVMEPCPPVVHIFPKTKNQ</sequence>
<keyword evidence="1" id="KW-0175">Coiled coil</keyword>
<feature type="region of interest" description="Disordered" evidence="2">
    <location>
        <begin position="75"/>
        <end position="101"/>
    </location>
</feature>
<dbReference type="Proteomes" id="UP000265515">
    <property type="component" value="Unassembled WGS sequence"/>
</dbReference>
<organism evidence="3 4">
    <name type="scientific">Chara braunii</name>
    <name type="common">Braun's stonewort</name>
    <dbReference type="NCBI Taxonomy" id="69332"/>
    <lineage>
        <taxon>Eukaryota</taxon>
        <taxon>Viridiplantae</taxon>
        <taxon>Streptophyta</taxon>
        <taxon>Charophyceae</taxon>
        <taxon>Charales</taxon>
        <taxon>Characeae</taxon>
        <taxon>Chara</taxon>
    </lineage>
</organism>
<evidence type="ECO:0000313" key="3">
    <source>
        <dbReference type="EMBL" id="GBG73859.1"/>
    </source>
</evidence>
<dbReference type="AlphaFoldDB" id="A0A388KUY7"/>
<feature type="region of interest" description="Disordered" evidence="2">
    <location>
        <begin position="1"/>
        <end position="21"/>
    </location>
</feature>
<evidence type="ECO:0000256" key="1">
    <source>
        <dbReference type="SAM" id="Coils"/>
    </source>
</evidence>
<dbReference type="EMBL" id="BFEA01000191">
    <property type="protein sequence ID" value="GBG73859.1"/>
    <property type="molecule type" value="Genomic_DNA"/>
</dbReference>
<name>A0A388KUY7_CHABU</name>
<protein>
    <recommendedName>
        <fullName evidence="5">Reverse transcriptase domain-containing protein</fullName>
    </recommendedName>
</protein>
<proteinExistence type="predicted"/>
<accession>A0A388KUY7</accession>
<dbReference type="Gramene" id="GBG73859">
    <property type="protein sequence ID" value="GBG73859"/>
    <property type="gene ID" value="CBR_g17570"/>
</dbReference>
<reference evidence="3 4" key="1">
    <citation type="journal article" date="2018" name="Cell">
        <title>The Chara Genome: Secondary Complexity and Implications for Plant Terrestrialization.</title>
        <authorList>
            <person name="Nishiyama T."/>
            <person name="Sakayama H."/>
            <person name="Vries J.D."/>
            <person name="Buschmann H."/>
            <person name="Saint-Marcoux D."/>
            <person name="Ullrich K.K."/>
            <person name="Haas F.B."/>
            <person name="Vanderstraeten L."/>
            <person name="Becker D."/>
            <person name="Lang D."/>
            <person name="Vosolsobe S."/>
            <person name="Rombauts S."/>
            <person name="Wilhelmsson P.K.I."/>
            <person name="Janitza P."/>
            <person name="Kern R."/>
            <person name="Heyl A."/>
            <person name="Rumpler F."/>
            <person name="Villalobos L.I.A.C."/>
            <person name="Clay J.M."/>
            <person name="Skokan R."/>
            <person name="Toyoda A."/>
            <person name="Suzuki Y."/>
            <person name="Kagoshima H."/>
            <person name="Schijlen E."/>
            <person name="Tajeshwar N."/>
            <person name="Catarino B."/>
            <person name="Hetherington A.J."/>
            <person name="Saltykova A."/>
            <person name="Bonnot C."/>
            <person name="Breuninger H."/>
            <person name="Symeonidi A."/>
            <person name="Radhakrishnan G.V."/>
            <person name="Van Nieuwerburgh F."/>
            <person name="Deforce D."/>
            <person name="Chang C."/>
            <person name="Karol K.G."/>
            <person name="Hedrich R."/>
            <person name="Ulvskov P."/>
            <person name="Glockner G."/>
            <person name="Delwiche C.F."/>
            <person name="Petrasek J."/>
            <person name="Van de Peer Y."/>
            <person name="Friml J."/>
            <person name="Beilby M."/>
            <person name="Dolan L."/>
            <person name="Kohara Y."/>
            <person name="Sugano S."/>
            <person name="Fujiyama A."/>
            <person name="Delaux P.-M."/>
            <person name="Quint M."/>
            <person name="TheiBen G."/>
            <person name="Hagemann M."/>
            <person name="Harholt J."/>
            <person name="Dunand C."/>
            <person name="Zachgo S."/>
            <person name="Langdale J."/>
            <person name="Maumus F."/>
            <person name="Straeten D.V.D."/>
            <person name="Gould S.B."/>
            <person name="Rensing S.A."/>
        </authorList>
    </citation>
    <scope>NUCLEOTIDE SEQUENCE [LARGE SCALE GENOMIC DNA]</scope>
    <source>
        <strain evidence="3 4">S276</strain>
    </source>
</reference>
<evidence type="ECO:0000313" key="4">
    <source>
        <dbReference type="Proteomes" id="UP000265515"/>
    </source>
</evidence>
<gene>
    <name evidence="3" type="ORF">CBR_g17570</name>
</gene>
<keyword evidence="4" id="KW-1185">Reference proteome</keyword>
<evidence type="ECO:0008006" key="5">
    <source>
        <dbReference type="Google" id="ProtNLM"/>
    </source>
</evidence>
<evidence type="ECO:0000256" key="2">
    <source>
        <dbReference type="SAM" id="MobiDB-lite"/>
    </source>
</evidence>
<comment type="caution">
    <text evidence="3">The sequence shown here is derived from an EMBL/GenBank/DDBJ whole genome shotgun (WGS) entry which is preliminary data.</text>
</comment>